<dbReference type="VEuPathDB" id="FungiDB:PPTG_23597"/>
<dbReference type="AlphaFoldDB" id="W2PVP5"/>
<dbReference type="GeneID" id="20192196"/>
<name>W2PVP5_PHYN3</name>
<feature type="transmembrane region" description="Helical" evidence="1">
    <location>
        <begin position="32"/>
        <end position="54"/>
    </location>
</feature>
<dbReference type="EMBL" id="KI669604">
    <property type="protein sequence ID" value="ETN04274.1"/>
    <property type="molecule type" value="Genomic_DNA"/>
</dbReference>
<organism evidence="2 3">
    <name type="scientific">Phytophthora nicotianae (strain INRA-310)</name>
    <name type="common">Phytophthora parasitica</name>
    <dbReference type="NCBI Taxonomy" id="761204"/>
    <lineage>
        <taxon>Eukaryota</taxon>
        <taxon>Sar</taxon>
        <taxon>Stramenopiles</taxon>
        <taxon>Oomycota</taxon>
        <taxon>Peronosporomycetes</taxon>
        <taxon>Peronosporales</taxon>
        <taxon>Peronosporaceae</taxon>
        <taxon>Phytophthora</taxon>
    </lineage>
</organism>
<keyword evidence="1" id="KW-0812">Transmembrane</keyword>
<reference evidence="3" key="1">
    <citation type="submission" date="2011-12" db="EMBL/GenBank/DDBJ databases">
        <authorList>
            <consortium name="The Broad Institute Genome Sequencing Platform"/>
            <person name="Russ C."/>
            <person name="Tyler B."/>
            <person name="Panabieres F."/>
            <person name="Shan W."/>
            <person name="Tripathy S."/>
            <person name="Grunwald N."/>
            <person name="Machado M."/>
            <person name="Young S.K."/>
            <person name="Zeng Q."/>
            <person name="Gargeya S."/>
            <person name="Fitzgerald M."/>
            <person name="Haas B."/>
            <person name="Abouelleil A."/>
            <person name="Alvarado L."/>
            <person name="Arachchi H.M."/>
            <person name="Berlin A."/>
            <person name="Chapman S.B."/>
            <person name="Gearin G."/>
            <person name="Goldberg J."/>
            <person name="Griggs A."/>
            <person name="Gujja S."/>
            <person name="Hansen M."/>
            <person name="Heiman D."/>
            <person name="Howarth C."/>
            <person name="Larimer J."/>
            <person name="Lui A."/>
            <person name="MacDonald P.J.P."/>
            <person name="McCowen C."/>
            <person name="Montmayeur A."/>
            <person name="Murphy C."/>
            <person name="Neiman D."/>
            <person name="Pearson M."/>
            <person name="Priest M."/>
            <person name="Roberts A."/>
            <person name="Saif S."/>
            <person name="Shea T."/>
            <person name="Sisk P."/>
            <person name="Stolte C."/>
            <person name="Sykes S."/>
            <person name="Wortman J."/>
            <person name="Nusbaum C."/>
            <person name="Birren B."/>
        </authorList>
    </citation>
    <scope>NUCLEOTIDE SEQUENCE [LARGE SCALE GENOMIC DNA]</scope>
    <source>
        <strain evidence="3">INRA-310</strain>
    </source>
</reference>
<accession>W2PVP5</accession>
<evidence type="ECO:0000313" key="3">
    <source>
        <dbReference type="Proteomes" id="UP000018817"/>
    </source>
</evidence>
<reference evidence="2 3" key="2">
    <citation type="submission" date="2013-11" db="EMBL/GenBank/DDBJ databases">
        <title>The Genome Sequence of Phytophthora parasitica INRA-310.</title>
        <authorList>
            <consortium name="The Broad Institute Genomics Platform"/>
            <person name="Russ C."/>
            <person name="Tyler B."/>
            <person name="Panabieres F."/>
            <person name="Shan W."/>
            <person name="Tripathy S."/>
            <person name="Grunwald N."/>
            <person name="Machado M."/>
            <person name="Johnson C.S."/>
            <person name="Arredondo F."/>
            <person name="Hong C."/>
            <person name="Coffey M."/>
            <person name="Young S.K."/>
            <person name="Zeng Q."/>
            <person name="Gargeya S."/>
            <person name="Fitzgerald M."/>
            <person name="Abouelleil A."/>
            <person name="Alvarado L."/>
            <person name="Chapman S.B."/>
            <person name="Gainer-Dewar J."/>
            <person name="Goldberg J."/>
            <person name="Griggs A."/>
            <person name="Gujja S."/>
            <person name="Hansen M."/>
            <person name="Howarth C."/>
            <person name="Imamovic A."/>
            <person name="Ireland A."/>
            <person name="Larimer J."/>
            <person name="McCowan C."/>
            <person name="Murphy C."/>
            <person name="Pearson M."/>
            <person name="Poon T.W."/>
            <person name="Priest M."/>
            <person name="Roberts A."/>
            <person name="Saif S."/>
            <person name="Shea T."/>
            <person name="Sykes S."/>
            <person name="Wortman J."/>
            <person name="Nusbaum C."/>
            <person name="Birren B."/>
        </authorList>
    </citation>
    <scope>NUCLEOTIDE SEQUENCE [LARGE SCALE GENOMIC DNA]</scope>
    <source>
        <strain evidence="2 3">INRA-310</strain>
    </source>
</reference>
<dbReference type="Proteomes" id="UP000018817">
    <property type="component" value="Unassembled WGS sequence"/>
</dbReference>
<dbReference type="RefSeq" id="XP_008910201.1">
    <property type="nucleotide sequence ID" value="XM_008911953.1"/>
</dbReference>
<keyword evidence="1" id="KW-0472">Membrane</keyword>
<proteinExistence type="predicted"/>
<evidence type="ECO:0000313" key="2">
    <source>
        <dbReference type="EMBL" id="ETN04274.1"/>
    </source>
</evidence>
<gene>
    <name evidence="2" type="ORF">PPTG_23597</name>
</gene>
<sequence length="69" mass="7649">MTFSVKLVGLLSHQLSFRPTMPLKTPLFPLGLYQLISAMISSSMTFSAIMLVLAKVLFLHREAPVPTET</sequence>
<keyword evidence="1" id="KW-1133">Transmembrane helix</keyword>
<protein>
    <submittedName>
        <fullName evidence="2">Uncharacterized protein</fullName>
    </submittedName>
</protein>
<evidence type="ECO:0000256" key="1">
    <source>
        <dbReference type="SAM" id="Phobius"/>
    </source>
</evidence>